<dbReference type="KEGG" id="nfn:NFRAN_1467"/>
<evidence type="ECO:0000313" key="1">
    <source>
        <dbReference type="EMBL" id="VFJ13789.1"/>
    </source>
</evidence>
<proteinExistence type="predicted"/>
<dbReference type="AlphaFoldDB" id="A0A484I7R5"/>
<dbReference type="Proteomes" id="UP000294299">
    <property type="component" value="Chromosome NFRAN"/>
</dbReference>
<accession>A0A484I7R5</accession>
<dbReference type="EMBL" id="LR216287">
    <property type="protein sequence ID" value="VFJ13789.1"/>
    <property type="molecule type" value="Genomic_DNA"/>
</dbReference>
<organism evidence="1 2">
    <name type="scientific">Candidatus Nitrosocosmicus franklandianus</name>
    <dbReference type="NCBI Taxonomy" id="1798806"/>
    <lineage>
        <taxon>Archaea</taxon>
        <taxon>Nitrososphaerota</taxon>
        <taxon>Nitrososphaeria</taxon>
        <taxon>Nitrososphaerales</taxon>
        <taxon>Nitrososphaeraceae</taxon>
        <taxon>Candidatus Nitrosocosmicus</taxon>
    </lineage>
</organism>
<sequence length="194" mass="23567">MVSDSYMGFFLPADIYERLLKFLDGNLHFPFVKENEILGIFFLFGKNYGIKTELDILSAKDISRKTIDQLKREIIQFRNNTQFDNDYIREKYQRRVLQVYVEIQNDSMFEQIKANERISRDPTLLMYCYAHHVSYYRQKCFFEIYEPFKKDQLDKKFYDLLLNRMVMLSYNVEKTTDLPYKTITPFVEWIVKNN</sequence>
<evidence type="ECO:0000313" key="2">
    <source>
        <dbReference type="Proteomes" id="UP000294299"/>
    </source>
</evidence>
<protein>
    <submittedName>
        <fullName evidence="1">Uncharacterized protein</fullName>
    </submittedName>
</protein>
<name>A0A484I7R5_9ARCH</name>
<keyword evidence="2" id="KW-1185">Reference proteome</keyword>
<reference evidence="1 2" key="1">
    <citation type="submission" date="2019-02" db="EMBL/GenBank/DDBJ databases">
        <authorList>
            <person name="Lehtovirta-Morley E L."/>
        </authorList>
    </citation>
    <scope>NUCLEOTIDE SEQUENCE [LARGE SCALE GENOMIC DNA]</scope>
    <source>
        <strain evidence="1">NFRAN1</strain>
    </source>
</reference>
<gene>
    <name evidence="1" type="ORF">NFRAN_1467</name>
</gene>